<dbReference type="Proteomes" id="UP000053776">
    <property type="component" value="Unassembled WGS sequence"/>
</dbReference>
<name>A0A0J9TIK2_PLAVI</name>
<dbReference type="AlphaFoldDB" id="A0A0J9TIK2"/>
<dbReference type="EMBL" id="KQ234985">
    <property type="protein sequence ID" value="KMZ95495.1"/>
    <property type="molecule type" value="Genomic_DNA"/>
</dbReference>
<reference evidence="1 2" key="1">
    <citation type="submission" date="2011-08" db="EMBL/GenBank/DDBJ databases">
        <title>The Genome Sequence of Plasmodium vivax Mauritania I.</title>
        <authorList>
            <consortium name="The Broad Institute Genome Sequencing Platform"/>
            <consortium name="The Broad Institute Genome Sequencing Center for Infectious Disease"/>
            <person name="Neafsey D."/>
            <person name="Carlton J."/>
            <person name="Barnwell J."/>
            <person name="Collins W."/>
            <person name="Escalante A."/>
            <person name="Mullikin J."/>
            <person name="Saul A."/>
            <person name="Guigo R."/>
            <person name="Camara F."/>
            <person name="Young S.K."/>
            <person name="Zeng Q."/>
            <person name="Gargeya S."/>
            <person name="Fitzgerald M."/>
            <person name="Haas B."/>
            <person name="Abouelleil A."/>
            <person name="Alvarado L."/>
            <person name="Arachchi H.M."/>
            <person name="Berlin A."/>
            <person name="Brown A."/>
            <person name="Chapman S.B."/>
            <person name="Chen Z."/>
            <person name="Dunbar C."/>
            <person name="Freedman E."/>
            <person name="Gearin G."/>
            <person name="Gellesch M."/>
            <person name="Goldberg J."/>
            <person name="Griggs A."/>
            <person name="Gujja S."/>
            <person name="Heiman D."/>
            <person name="Howarth C."/>
            <person name="Larson L."/>
            <person name="Lui A."/>
            <person name="MacDonald P.J.P."/>
            <person name="Montmayeur A."/>
            <person name="Murphy C."/>
            <person name="Neiman D."/>
            <person name="Pearson M."/>
            <person name="Priest M."/>
            <person name="Roberts A."/>
            <person name="Saif S."/>
            <person name="Shea T."/>
            <person name="Shenoy N."/>
            <person name="Sisk P."/>
            <person name="Stolte C."/>
            <person name="Sykes S."/>
            <person name="Wortman J."/>
            <person name="Nusbaum C."/>
            <person name="Birren B."/>
        </authorList>
    </citation>
    <scope>NUCLEOTIDE SEQUENCE [LARGE SCALE GENOMIC DNA]</scope>
    <source>
        <strain evidence="1 2">Mauritania I</strain>
    </source>
</reference>
<protein>
    <submittedName>
        <fullName evidence="1">Uncharacterized protein</fullName>
    </submittedName>
</protein>
<sequence>MMKVVKTFLPYCDKNKSNEKLVLFVKEFFHHYYSKNKDKYTKLCWLCPPTSTKNRTHCKI</sequence>
<evidence type="ECO:0000313" key="2">
    <source>
        <dbReference type="Proteomes" id="UP000053776"/>
    </source>
</evidence>
<proteinExistence type="predicted"/>
<gene>
    <name evidence="1" type="ORF">PVMG_05802</name>
</gene>
<evidence type="ECO:0000313" key="1">
    <source>
        <dbReference type="EMBL" id="KMZ95495.1"/>
    </source>
</evidence>
<accession>A0A0J9TIK2</accession>
<organism evidence="1 2">
    <name type="scientific">Plasmodium vivax Mauritania I</name>
    <dbReference type="NCBI Taxonomy" id="1035515"/>
    <lineage>
        <taxon>Eukaryota</taxon>
        <taxon>Sar</taxon>
        <taxon>Alveolata</taxon>
        <taxon>Apicomplexa</taxon>
        <taxon>Aconoidasida</taxon>
        <taxon>Haemosporida</taxon>
        <taxon>Plasmodiidae</taxon>
        <taxon>Plasmodium</taxon>
        <taxon>Plasmodium (Plasmodium)</taxon>
    </lineage>
</organism>